<protein>
    <submittedName>
        <fullName evidence="1">Uncharacterized protein</fullName>
    </submittedName>
</protein>
<name>A0A9I9EG91_CUCME</name>
<proteinExistence type="predicted"/>
<dbReference type="EnsemblPlants" id="MELO3C033331.2.1">
    <property type="protein sequence ID" value="MELO3C033331.2.1"/>
    <property type="gene ID" value="MELO3C033331.2"/>
</dbReference>
<evidence type="ECO:0000313" key="1">
    <source>
        <dbReference type="EnsemblPlants" id="MELO3C033331.2.1"/>
    </source>
</evidence>
<dbReference type="Gramene" id="MELO3C033331.2.1">
    <property type="protein sequence ID" value="MELO3C033331.2.1"/>
    <property type="gene ID" value="MELO3C033331.2"/>
</dbReference>
<organism evidence="1">
    <name type="scientific">Cucumis melo</name>
    <name type="common">Muskmelon</name>
    <dbReference type="NCBI Taxonomy" id="3656"/>
    <lineage>
        <taxon>Eukaryota</taxon>
        <taxon>Viridiplantae</taxon>
        <taxon>Streptophyta</taxon>
        <taxon>Embryophyta</taxon>
        <taxon>Tracheophyta</taxon>
        <taxon>Spermatophyta</taxon>
        <taxon>Magnoliopsida</taxon>
        <taxon>eudicotyledons</taxon>
        <taxon>Gunneridae</taxon>
        <taxon>Pentapetalae</taxon>
        <taxon>rosids</taxon>
        <taxon>fabids</taxon>
        <taxon>Cucurbitales</taxon>
        <taxon>Cucurbitaceae</taxon>
        <taxon>Benincaseae</taxon>
        <taxon>Cucumis</taxon>
    </lineage>
</organism>
<dbReference type="AlphaFoldDB" id="A0A9I9EG91"/>
<reference evidence="1" key="1">
    <citation type="submission" date="2023-03" db="UniProtKB">
        <authorList>
            <consortium name="EnsemblPlants"/>
        </authorList>
    </citation>
    <scope>IDENTIFICATION</scope>
</reference>
<sequence>MKIKNGQARFLWMLSTKHGVLSLRLFKCFGEFFQKLVLVKYSEFCHKSIGAVKSYLQQFIDV</sequence>
<accession>A0A9I9EG91</accession>